<dbReference type="Gene3D" id="1.10.3290.10">
    <property type="entry name" value="Fido-like domain"/>
    <property type="match status" value="1"/>
</dbReference>
<dbReference type="GO" id="GO:0051302">
    <property type="term" value="P:regulation of cell division"/>
    <property type="evidence" value="ECO:0007669"/>
    <property type="project" value="TreeGrafter"/>
</dbReference>
<evidence type="ECO:0000313" key="10">
    <source>
        <dbReference type="Proteomes" id="UP000549616"/>
    </source>
</evidence>
<evidence type="ECO:0000256" key="1">
    <source>
        <dbReference type="ARBA" id="ARBA00022679"/>
    </source>
</evidence>
<dbReference type="PROSITE" id="PS51459">
    <property type="entry name" value="FIDO"/>
    <property type="match status" value="1"/>
</dbReference>
<dbReference type="EMBL" id="JACCFK010000001">
    <property type="protein sequence ID" value="NYI87514.1"/>
    <property type="molecule type" value="Genomic_DNA"/>
</dbReference>
<dbReference type="EC" id="2.7.7.108" evidence="5"/>
<comment type="catalytic activity">
    <reaction evidence="6">
        <text>L-threonyl-[protein] + ATP = 3-O-(5'-adenylyl)-L-threonyl-[protein] + diphosphate</text>
        <dbReference type="Rhea" id="RHEA:54292"/>
        <dbReference type="Rhea" id="RHEA-COMP:11060"/>
        <dbReference type="Rhea" id="RHEA-COMP:13847"/>
        <dbReference type="ChEBI" id="CHEBI:30013"/>
        <dbReference type="ChEBI" id="CHEBI:30616"/>
        <dbReference type="ChEBI" id="CHEBI:33019"/>
        <dbReference type="ChEBI" id="CHEBI:138113"/>
        <dbReference type="EC" id="2.7.7.108"/>
    </reaction>
</comment>
<dbReference type="GO" id="GO:0005524">
    <property type="term" value="F:ATP binding"/>
    <property type="evidence" value="ECO:0007669"/>
    <property type="project" value="UniProtKB-KW"/>
</dbReference>
<keyword evidence="4" id="KW-0067">ATP-binding</keyword>
<evidence type="ECO:0000313" key="9">
    <source>
        <dbReference type="EMBL" id="NYI87514.1"/>
    </source>
</evidence>
<dbReference type="GO" id="GO:0070733">
    <property type="term" value="F:AMPylase activity"/>
    <property type="evidence" value="ECO:0007669"/>
    <property type="project" value="UniProtKB-EC"/>
</dbReference>
<evidence type="ECO:0000256" key="6">
    <source>
        <dbReference type="ARBA" id="ARBA00047939"/>
    </source>
</evidence>
<reference evidence="9 10" key="1">
    <citation type="submission" date="2020-07" db="EMBL/GenBank/DDBJ databases">
        <title>Sequencing the genomes of 1000 actinobacteria strains.</title>
        <authorList>
            <person name="Klenk H.-P."/>
        </authorList>
    </citation>
    <scope>NUCLEOTIDE SEQUENCE [LARGE SCALE GENOMIC DNA]</scope>
    <source>
        <strain evidence="9 10">DSM 104006</strain>
    </source>
</reference>
<evidence type="ECO:0000259" key="8">
    <source>
        <dbReference type="PROSITE" id="PS51459"/>
    </source>
</evidence>
<accession>A0A853AY21</accession>
<keyword evidence="1" id="KW-0808">Transferase</keyword>
<keyword evidence="10" id="KW-1185">Reference proteome</keyword>
<dbReference type="PANTHER" id="PTHR39560:SF1">
    <property type="entry name" value="PROTEIN ADENYLYLTRANSFERASE FIC-RELATED"/>
    <property type="match status" value="1"/>
</dbReference>
<organism evidence="9 10">
    <name type="scientific">Amycolatopsis endophytica</name>
    <dbReference type="NCBI Taxonomy" id="860233"/>
    <lineage>
        <taxon>Bacteria</taxon>
        <taxon>Bacillati</taxon>
        <taxon>Actinomycetota</taxon>
        <taxon>Actinomycetes</taxon>
        <taxon>Pseudonocardiales</taxon>
        <taxon>Pseudonocardiaceae</taxon>
        <taxon>Amycolatopsis</taxon>
    </lineage>
</organism>
<dbReference type="SUPFAM" id="SSF140931">
    <property type="entry name" value="Fic-like"/>
    <property type="match status" value="1"/>
</dbReference>
<dbReference type="Pfam" id="PF02661">
    <property type="entry name" value="Fic"/>
    <property type="match status" value="1"/>
</dbReference>
<evidence type="ECO:0000256" key="7">
    <source>
        <dbReference type="ARBA" id="ARBA00048696"/>
    </source>
</evidence>
<evidence type="ECO:0000256" key="3">
    <source>
        <dbReference type="ARBA" id="ARBA00022741"/>
    </source>
</evidence>
<dbReference type="PANTHER" id="PTHR39560">
    <property type="entry name" value="PROTEIN ADENYLYLTRANSFERASE FIC-RELATED"/>
    <property type="match status" value="1"/>
</dbReference>
<comment type="caution">
    <text evidence="9">The sequence shown here is derived from an EMBL/GenBank/DDBJ whole genome shotgun (WGS) entry which is preliminary data.</text>
</comment>
<feature type="domain" description="Fido" evidence="8">
    <location>
        <begin position="1"/>
        <end position="128"/>
    </location>
</feature>
<name>A0A853AY21_9PSEU</name>
<keyword evidence="2" id="KW-0548">Nucleotidyltransferase</keyword>
<evidence type="ECO:0000256" key="5">
    <source>
        <dbReference type="ARBA" id="ARBA00034531"/>
    </source>
</evidence>
<gene>
    <name evidence="9" type="ORF">HNR02_000837</name>
</gene>
<comment type="catalytic activity">
    <reaction evidence="7">
        <text>L-tyrosyl-[protein] + ATP = O-(5'-adenylyl)-L-tyrosyl-[protein] + diphosphate</text>
        <dbReference type="Rhea" id="RHEA:54288"/>
        <dbReference type="Rhea" id="RHEA-COMP:10136"/>
        <dbReference type="Rhea" id="RHEA-COMP:13846"/>
        <dbReference type="ChEBI" id="CHEBI:30616"/>
        <dbReference type="ChEBI" id="CHEBI:33019"/>
        <dbReference type="ChEBI" id="CHEBI:46858"/>
        <dbReference type="ChEBI" id="CHEBI:83624"/>
        <dbReference type="EC" id="2.7.7.108"/>
    </reaction>
</comment>
<evidence type="ECO:0000256" key="2">
    <source>
        <dbReference type="ARBA" id="ARBA00022695"/>
    </source>
</evidence>
<dbReference type="AlphaFoldDB" id="A0A853AY21"/>
<keyword evidence="3" id="KW-0547">Nucleotide-binding</keyword>
<proteinExistence type="predicted"/>
<dbReference type="Proteomes" id="UP000549616">
    <property type="component" value="Unassembled WGS sequence"/>
</dbReference>
<sequence>MYEWASRTRTVNISKEQSTFCAWQFVDDEISAILAQLEQDRWLVGLNREKFVERLAHYYGEINARHPFREGNGRTQRAFLRQLAAAAGWRLDWSALNRDDNLTASRENFRTAGTGLLIRVLNPVVVRI</sequence>
<evidence type="ECO:0000256" key="4">
    <source>
        <dbReference type="ARBA" id="ARBA00022840"/>
    </source>
</evidence>
<dbReference type="InterPro" id="IPR003812">
    <property type="entry name" value="Fido"/>
</dbReference>
<protein>
    <recommendedName>
        <fullName evidence="5">protein adenylyltransferase</fullName>
        <ecNumber evidence="5">2.7.7.108</ecNumber>
    </recommendedName>
</protein>
<dbReference type="InterPro" id="IPR036597">
    <property type="entry name" value="Fido-like_dom_sf"/>
</dbReference>